<name>A0A060BV38_9ACTN</name>
<feature type="non-terminal residue" evidence="1">
    <location>
        <position position="138"/>
    </location>
</feature>
<sequence length="138" mass="14983">DCGTTRTSCCWTPTRAAISGRIQHGPELYDYDPATDCTGFNCEMSRLDSAGHTVRGVVLSPSFSAAGNKPHHPWDHTVIYEAHVKGLTMHLPGVPATCAARTPGWRTPRQSSHLSKLGITAIELLPVHANDERAVRAR</sequence>
<feature type="non-terminal residue" evidence="1">
    <location>
        <position position="1"/>
    </location>
</feature>
<dbReference type="SUPFAM" id="SSF51445">
    <property type="entry name" value="(Trans)glycosidases"/>
    <property type="match status" value="1"/>
</dbReference>
<accession>A0A060BV38</accession>
<organism evidence="1">
    <name type="scientific">uncultured Frankia sp</name>
    <dbReference type="NCBI Taxonomy" id="181582"/>
    <lineage>
        <taxon>Bacteria</taxon>
        <taxon>Bacillati</taxon>
        <taxon>Actinomycetota</taxon>
        <taxon>Actinomycetes</taxon>
        <taxon>Frankiales</taxon>
        <taxon>Frankiaceae</taxon>
        <taxon>Frankia</taxon>
        <taxon>environmental samples</taxon>
    </lineage>
</organism>
<dbReference type="EMBL" id="KF117426">
    <property type="protein sequence ID" value="AIA84680.1"/>
    <property type="molecule type" value="Genomic_DNA"/>
</dbReference>
<evidence type="ECO:0000313" key="1">
    <source>
        <dbReference type="EMBL" id="AIA84680.1"/>
    </source>
</evidence>
<reference evidence="1" key="1">
    <citation type="journal article" date="2013" name="Environ. Microbiol.">
        <title>Seasonally variable intestinal metagenomes of the red palm weevil (Rhynchophorus ferrugineus).</title>
        <authorList>
            <person name="Jia S."/>
            <person name="Zhang X."/>
            <person name="Zhang G."/>
            <person name="Yin A."/>
            <person name="Zhang S."/>
            <person name="Li F."/>
            <person name="Wang L."/>
            <person name="Zhao D."/>
            <person name="Yun Q."/>
            <person name="Tala"/>
            <person name="Wang J."/>
            <person name="Sun G."/>
            <person name="Baabdullah M."/>
            <person name="Yu X."/>
            <person name="Hu S."/>
            <person name="Al-Mssallem I.S."/>
            <person name="Yu J."/>
        </authorList>
    </citation>
    <scope>NUCLEOTIDE SEQUENCE</scope>
</reference>
<dbReference type="AlphaFoldDB" id="A0A060BV38"/>
<dbReference type="Gene3D" id="3.20.20.80">
    <property type="entry name" value="Glycosidases"/>
    <property type="match status" value="1"/>
</dbReference>
<protein>
    <submittedName>
        <fullName evidence="1">CAZy families CBM48|GH13 protein</fullName>
    </submittedName>
</protein>
<dbReference type="InterPro" id="IPR017853">
    <property type="entry name" value="GH"/>
</dbReference>
<proteinExistence type="predicted"/>